<dbReference type="EMBL" id="JTDW01000003">
    <property type="protein sequence ID" value="KJD36429.1"/>
    <property type="molecule type" value="Genomic_DNA"/>
</dbReference>
<keyword evidence="2" id="KW-1185">Reference proteome</keyword>
<proteinExistence type="predicted"/>
<dbReference type="AlphaFoldDB" id="A0A0D7WBI6"/>
<dbReference type="Proteomes" id="UP000032578">
    <property type="component" value="Unassembled WGS sequence"/>
</dbReference>
<gene>
    <name evidence="1" type="ORF">PW52_04505</name>
</gene>
<organism evidence="1 2">
    <name type="scientific">Neotamlana sedimentorum</name>
    <dbReference type="NCBI Taxonomy" id="1435349"/>
    <lineage>
        <taxon>Bacteria</taxon>
        <taxon>Pseudomonadati</taxon>
        <taxon>Bacteroidota</taxon>
        <taxon>Flavobacteriia</taxon>
        <taxon>Flavobacteriales</taxon>
        <taxon>Flavobacteriaceae</taxon>
        <taxon>Neotamlana</taxon>
    </lineage>
</organism>
<evidence type="ECO:0000313" key="2">
    <source>
        <dbReference type="Proteomes" id="UP000032578"/>
    </source>
</evidence>
<dbReference type="STRING" id="1435349.PW52_04505"/>
<dbReference type="OrthoDB" id="1429084at2"/>
<dbReference type="RefSeq" id="WP_131453971.1">
    <property type="nucleotide sequence ID" value="NZ_JTDW01000003.1"/>
</dbReference>
<sequence>MAKRYKEYTDTEKEFYFYIGLLSDRFAKMEVLVRDMLGAFISDDDVLNAYLFEKNGLNENIQIIKTINKKHNYEPQVLAGILNEVSYIKSERNSFIHGIWSEPKAKDNDIIIYCSSPKMKFEEEPNGKKWIFGHGKSVRLSYIKKLVSRVDDVMISQQAFVERLKNFDLEFWMAKG</sequence>
<accession>A0A0D7WBI6</accession>
<comment type="caution">
    <text evidence="1">The sequence shown here is derived from an EMBL/GenBank/DDBJ whole genome shotgun (WGS) entry which is preliminary data.</text>
</comment>
<name>A0A0D7WBI6_9FLAO</name>
<protein>
    <submittedName>
        <fullName evidence="1">Uncharacterized protein</fullName>
    </submittedName>
</protein>
<reference evidence="1 2" key="1">
    <citation type="submission" date="2014-11" db="EMBL/GenBank/DDBJ databases">
        <title>Tamlana sedimentorum sp. nov., isolated from shallow sand sediments of the Sea of Japan.</title>
        <authorList>
            <person name="Romanenko L.A."/>
        </authorList>
    </citation>
    <scope>NUCLEOTIDE SEQUENCE [LARGE SCALE GENOMIC DNA]</scope>
    <source>
        <strain evidence="1 2">JCM 19808</strain>
    </source>
</reference>
<evidence type="ECO:0000313" key="1">
    <source>
        <dbReference type="EMBL" id="KJD36429.1"/>
    </source>
</evidence>
<dbReference type="PATRIC" id="fig|1435349.4.peg.1817"/>